<dbReference type="PANTHER" id="PTHR42923:SF47">
    <property type="entry name" value="BLR3003 PROTEIN"/>
    <property type="match status" value="1"/>
</dbReference>
<dbReference type="EMBL" id="RCZP01000002">
    <property type="protein sequence ID" value="TPG60675.1"/>
    <property type="molecule type" value="Genomic_DNA"/>
</dbReference>
<accession>A0A502GFL2</accession>
<dbReference type="NCBIfam" id="TIGR03467">
    <property type="entry name" value="HpnE"/>
    <property type="match status" value="1"/>
</dbReference>
<evidence type="ECO:0000259" key="2">
    <source>
        <dbReference type="Pfam" id="PF01593"/>
    </source>
</evidence>
<comment type="caution">
    <text evidence="3">The sequence shown here is derived from an EMBL/GenBank/DDBJ whole genome shotgun (WGS) entry which is preliminary data.</text>
</comment>
<dbReference type="SUPFAM" id="SSF51905">
    <property type="entry name" value="FAD/NAD(P)-binding domain"/>
    <property type="match status" value="1"/>
</dbReference>
<evidence type="ECO:0000313" key="3">
    <source>
        <dbReference type="EMBL" id="TPG60675.1"/>
    </source>
</evidence>
<reference evidence="3 4" key="1">
    <citation type="journal article" date="2019" name="Environ. Microbiol.">
        <title>Species interactions and distinct microbial communities in high Arctic permafrost affected cryosols are associated with the CH4 and CO2 gas fluxes.</title>
        <authorList>
            <person name="Altshuler I."/>
            <person name="Hamel J."/>
            <person name="Turney S."/>
            <person name="Magnuson E."/>
            <person name="Levesque R."/>
            <person name="Greer C."/>
            <person name="Whyte L.G."/>
        </authorList>
    </citation>
    <scope>NUCLEOTIDE SEQUENCE [LARGE SCALE GENOMIC DNA]</scope>
    <source>
        <strain evidence="3 4">S9.3B</strain>
    </source>
</reference>
<organism evidence="3 4">
    <name type="scientific">Muricoccus nepalensis</name>
    <dbReference type="NCBI Taxonomy" id="1854500"/>
    <lineage>
        <taxon>Bacteria</taxon>
        <taxon>Pseudomonadati</taxon>
        <taxon>Pseudomonadota</taxon>
        <taxon>Alphaproteobacteria</taxon>
        <taxon>Acetobacterales</taxon>
        <taxon>Roseomonadaceae</taxon>
        <taxon>Muricoccus</taxon>
    </lineage>
</organism>
<name>A0A502GFL2_9PROT</name>
<keyword evidence="1" id="KW-0732">Signal</keyword>
<dbReference type="RefSeq" id="WP_140881537.1">
    <property type="nucleotide sequence ID" value="NZ_RCZP01000002.1"/>
</dbReference>
<feature type="chain" id="PRO_5021230595" description="Amine oxidase domain-containing protein" evidence="1">
    <location>
        <begin position="28"/>
        <end position="427"/>
    </location>
</feature>
<gene>
    <name evidence="3" type="ORF">EAH89_04435</name>
</gene>
<dbReference type="PANTHER" id="PTHR42923">
    <property type="entry name" value="PROTOPORPHYRINOGEN OXIDASE"/>
    <property type="match status" value="1"/>
</dbReference>
<dbReference type="AlphaFoldDB" id="A0A502GFL2"/>
<protein>
    <recommendedName>
        <fullName evidence="2">Amine oxidase domain-containing protein</fullName>
    </recommendedName>
</protein>
<keyword evidence="4" id="KW-1185">Reference proteome</keyword>
<dbReference type="Proteomes" id="UP000317078">
    <property type="component" value="Unassembled WGS sequence"/>
</dbReference>
<dbReference type="Gene3D" id="3.90.660.20">
    <property type="entry name" value="Protoporphyrinogen oxidase, mitochondrial, domain 2"/>
    <property type="match status" value="1"/>
</dbReference>
<dbReference type="Pfam" id="PF01593">
    <property type="entry name" value="Amino_oxidase"/>
    <property type="match status" value="1"/>
</dbReference>
<feature type="signal peptide" evidence="1">
    <location>
        <begin position="1"/>
        <end position="27"/>
    </location>
</feature>
<dbReference type="InterPro" id="IPR036188">
    <property type="entry name" value="FAD/NAD-bd_sf"/>
</dbReference>
<dbReference type="InterPro" id="IPR017830">
    <property type="entry name" value="SQase_HpnE"/>
</dbReference>
<dbReference type="OrthoDB" id="7849608at2"/>
<evidence type="ECO:0000313" key="4">
    <source>
        <dbReference type="Proteomes" id="UP000317078"/>
    </source>
</evidence>
<evidence type="ECO:0000256" key="1">
    <source>
        <dbReference type="SAM" id="SignalP"/>
    </source>
</evidence>
<feature type="domain" description="Amine oxidase" evidence="2">
    <location>
        <begin position="17"/>
        <end position="414"/>
    </location>
</feature>
<dbReference type="InterPro" id="IPR002937">
    <property type="entry name" value="Amino_oxidase"/>
</dbReference>
<dbReference type="InterPro" id="IPR050464">
    <property type="entry name" value="Zeta_carotene_desat/Oxidored"/>
</dbReference>
<dbReference type="GO" id="GO:0016491">
    <property type="term" value="F:oxidoreductase activity"/>
    <property type="evidence" value="ECO:0007669"/>
    <property type="project" value="InterPro"/>
</dbReference>
<dbReference type="PRINTS" id="PR00420">
    <property type="entry name" value="RNGMNOXGNASE"/>
</dbReference>
<sequence>MTGFGRPKRVHVVGAGLAGLSAAVSLAAEGVHVVLTDAAKHAGGRCRSYHDPQLGMVIDNGNHLVLSGNPAVARYLEAIGATDRLAGPDRASFDFMDVPSGARWTLRPNDGALPWWVLVPGRRVPGTGAGDYLALAALLRRNPGRRIDEVMSCRGPLWDRLLRPLLVSILNTAPEEGSADLAGAVLRESLAKGGLASRPRIASPTLDAAFVEPALARLRAAGAEIRLGRRLRSLALGEERVTMLAFADGPVPLGPEDAVVLAVPPWAAGELLPGLVVPDDFRPIVNAHFAAVPPPGASPMVGLIGGTAEWVFAFPDRLSVTVSAADHLMEAEDLPARLWADVAAVHGLGAAVPPHRVVKERRATFAATPAQDARRPQAWTGWANLTLAGDWTNTGLPATIEGALRSGEVAAAVALSPRGVNPEIVAA</sequence>
<proteinExistence type="predicted"/>
<dbReference type="Gene3D" id="1.10.3110.10">
    <property type="entry name" value="protoporphyrinogen ix oxidase, domain 3"/>
    <property type="match status" value="1"/>
</dbReference>
<dbReference type="Gene3D" id="3.50.50.60">
    <property type="entry name" value="FAD/NAD(P)-binding domain"/>
    <property type="match status" value="1"/>
</dbReference>